<name>A0A178MG58_9CHLR</name>
<accession>A0A178MG58</accession>
<comment type="caution">
    <text evidence="3">The sequence shown here is derived from an EMBL/GenBank/DDBJ whole genome shotgun (WGS) entry which is preliminary data.</text>
</comment>
<keyword evidence="2" id="KW-0472">Membrane</keyword>
<reference evidence="3 4" key="1">
    <citation type="submission" date="2016-04" db="EMBL/GenBank/DDBJ databases">
        <title>Chloroflexus islandicus sp. nov., a thermophilic filamentous anoxygenic phototrophic bacterium from geyser Strokkur (Iceland).</title>
        <authorList>
            <person name="Gaisin V.A."/>
            <person name="Kalashnikov A.M."/>
            <person name="Sukhacheva M.V."/>
            <person name="Grouzdev D.S."/>
            <person name="Ivanov T.M."/>
            <person name="Kuznetsov B."/>
            <person name="Gorlenko V.M."/>
        </authorList>
    </citation>
    <scope>NUCLEOTIDE SEQUENCE [LARGE SCALE GENOMIC DNA]</scope>
    <source>
        <strain evidence="4">isl-2</strain>
    </source>
</reference>
<feature type="transmembrane region" description="Helical" evidence="2">
    <location>
        <begin position="15"/>
        <end position="38"/>
    </location>
</feature>
<dbReference type="OrthoDB" id="160752at2"/>
<dbReference type="EMBL" id="LWQS01000036">
    <property type="protein sequence ID" value="OAN47586.1"/>
    <property type="molecule type" value="Genomic_DNA"/>
</dbReference>
<proteinExistence type="predicted"/>
<protein>
    <submittedName>
        <fullName evidence="3">Uncharacterized protein</fullName>
    </submittedName>
</protein>
<evidence type="ECO:0000313" key="4">
    <source>
        <dbReference type="Proteomes" id="UP000078287"/>
    </source>
</evidence>
<keyword evidence="2" id="KW-0812">Transmembrane</keyword>
<dbReference type="Proteomes" id="UP000078287">
    <property type="component" value="Unassembled WGS sequence"/>
</dbReference>
<dbReference type="RefSeq" id="WP_066783711.1">
    <property type="nucleotide sequence ID" value="NZ_LWQS01000036.1"/>
</dbReference>
<sequence>MSNETTNERDGLFELAAGFVGGATRIGLTVASVPLVLLPRNSRRRVRRAMAEVAMAVVAFPKELANISERVVDDIVAAEPPQISLPSPKQVGEQVRSFTERLSRAAEELGTSFSRAAGRAADAVEQGAAKVDEWVETPPKTPPAP</sequence>
<evidence type="ECO:0000256" key="1">
    <source>
        <dbReference type="SAM" id="MobiDB-lite"/>
    </source>
</evidence>
<keyword evidence="4" id="KW-1185">Reference proteome</keyword>
<keyword evidence="2" id="KW-1133">Transmembrane helix</keyword>
<dbReference type="STRING" id="1707952.A6A03_10060"/>
<gene>
    <name evidence="3" type="ORF">A6A03_10060</name>
</gene>
<feature type="region of interest" description="Disordered" evidence="1">
    <location>
        <begin position="116"/>
        <end position="145"/>
    </location>
</feature>
<dbReference type="AlphaFoldDB" id="A0A178MG58"/>
<evidence type="ECO:0000313" key="3">
    <source>
        <dbReference type="EMBL" id="OAN47586.1"/>
    </source>
</evidence>
<evidence type="ECO:0000256" key="2">
    <source>
        <dbReference type="SAM" id="Phobius"/>
    </source>
</evidence>
<organism evidence="3 4">
    <name type="scientific">Chloroflexus islandicus</name>
    <dbReference type="NCBI Taxonomy" id="1707952"/>
    <lineage>
        <taxon>Bacteria</taxon>
        <taxon>Bacillati</taxon>
        <taxon>Chloroflexota</taxon>
        <taxon>Chloroflexia</taxon>
        <taxon>Chloroflexales</taxon>
        <taxon>Chloroflexineae</taxon>
        <taxon>Chloroflexaceae</taxon>
        <taxon>Chloroflexus</taxon>
    </lineage>
</organism>